<evidence type="ECO:0000256" key="1">
    <source>
        <dbReference type="SAM" id="MobiDB-lite"/>
    </source>
</evidence>
<organism evidence="2 3">
    <name type="scientific">Brachionus plicatilis</name>
    <name type="common">Marine rotifer</name>
    <name type="synonym">Brachionus muelleri</name>
    <dbReference type="NCBI Taxonomy" id="10195"/>
    <lineage>
        <taxon>Eukaryota</taxon>
        <taxon>Metazoa</taxon>
        <taxon>Spiralia</taxon>
        <taxon>Gnathifera</taxon>
        <taxon>Rotifera</taxon>
        <taxon>Eurotatoria</taxon>
        <taxon>Monogononta</taxon>
        <taxon>Pseudotrocha</taxon>
        <taxon>Ploima</taxon>
        <taxon>Brachionidae</taxon>
        <taxon>Brachionus</taxon>
    </lineage>
</organism>
<sequence>MLLKENLADHTKTKKKTPISSRLLKPKPKFSALSLIIKLFMLSKSNLKLKQAFDFILKSQVNDLDFFFGFYLKTSLNTIKNFCCSFDDGQLSQ</sequence>
<keyword evidence="3" id="KW-1185">Reference proteome</keyword>
<dbReference type="Proteomes" id="UP000276133">
    <property type="component" value="Unassembled WGS sequence"/>
</dbReference>
<dbReference type="EMBL" id="REGN01001454">
    <property type="protein sequence ID" value="RNA34553.1"/>
    <property type="molecule type" value="Genomic_DNA"/>
</dbReference>
<protein>
    <submittedName>
        <fullName evidence="2">Uncharacterized protein</fullName>
    </submittedName>
</protein>
<evidence type="ECO:0000313" key="3">
    <source>
        <dbReference type="Proteomes" id="UP000276133"/>
    </source>
</evidence>
<name>A0A3M7SFG7_BRAPC</name>
<feature type="compositionally biased region" description="Basic and acidic residues" evidence="1">
    <location>
        <begin position="1"/>
        <end position="11"/>
    </location>
</feature>
<dbReference type="AlphaFoldDB" id="A0A3M7SFG7"/>
<comment type="caution">
    <text evidence="2">The sequence shown here is derived from an EMBL/GenBank/DDBJ whole genome shotgun (WGS) entry which is preliminary data.</text>
</comment>
<evidence type="ECO:0000313" key="2">
    <source>
        <dbReference type="EMBL" id="RNA34553.1"/>
    </source>
</evidence>
<feature type="region of interest" description="Disordered" evidence="1">
    <location>
        <begin position="1"/>
        <end position="20"/>
    </location>
</feature>
<accession>A0A3M7SFG7</accession>
<reference evidence="2 3" key="1">
    <citation type="journal article" date="2018" name="Sci. Rep.">
        <title>Genomic signatures of local adaptation to the degree of environmental predictability in rotifers.</title>
        <authorList>
            <person name="Franch-Gras L."/>
            <person name="Hahn C."/>
            <person name="Garcia-Roger E.M."/>
            <person name="Carmona M.J."/>
            <person name="Serra M."/>
            <person name="Gomez A."/>
        </authorList>
    </citation>
    <scope>NUCLEOTIDE SEQUENCE [LARGE SCALE GENOMIC DNA]</scope>
    <source>
        <strain evidence="2">HYR1</strain>
    </source>
</reference>
<proteinExistence type="predicted"/>
<gene>
    <name evidence="2" type="ORF">BpHYR1_051537</name>
</gene>